<dbReference type="AlphaFoldDB" id="A0A5C4MTD3"/>
<protein>
    <submittedName>
        <fullName evidence="1">GIY-YIG nuclease family protein</fullName>
    </submittedName>
</protein>
<evidence type="ECO:0000313" key="2">
    <source>
        <dbReference type="Proteomes" id="UP000305887"/>
    </source>
</evidence>
<evidence type="ECO:0000313" key="1">
    <source>
        <dbReference type="EMBL" id="TNC49307.1"/>
    </source>
</evidence>
<dbReference type="CDD" id="cd10447">
    <property type="entry name" value="GIY-YIG_unchar_2"/>
    <property type="match status" value="1"/>
</dbReference>
<dbReference type="OrthoDB" id="2656488at2"/>
<dbReference type="Proteomes" id="UP000305887">
    <property type="component" value="Unassembled WGS sequence"/>
</dbReference>
<dbReference type="RefSeq" id="WP_139076854.1">
    <property type="nucleotide sequence ID" value="NZ_VDFU01000012.1"/>
</dbReference>
<proteinExistence type="predicted"/>
<reference evidence="1 2" key="1">
    <citation type="submission" date="2019-06" db="EMBL/GenBank/DDBJ databases">
        <title>YIM 131921 draft genome.</title>
        <authorList>
            <person name="Jiang L."/>
        </authorList>
    </citation>
    <scope>NUCLEOTIDE SEQUENCE [LARGE SCALE GENOMIC DNA]</scope>
    <source>
        <strain evidence="1 2">YIM 131921</strain>
    </source>
</reference>
<name>A0A5C4MTD3_9RHOB</name>
<accession>A0A5C4MTD3</accession>
<organism evidence="1 2">
    <name type="scientific">Rubellimicrobium rubrum</name>
    <dbReference type="NCBI Taxonomy" id="2585369"/>
    <lineage>
        <taxon>Bacteria</taxon>
        <taxon>Pseudomonadati</taxon>
        <taxon>Pseudomonadota</taxon>
        <taxon>Alphaproteobacteria</taxon>
        <taxon>Rhodobacterales</taxon>
        <taxon>Roseobacteraceae</taxon>
        <taxon>Rubellimicrobium</taxon>
    </lineage>
</organism>
<gene>
    <name evidence="1" type="ORF">FHG66_11245</name>
</gene>
<keyword evidence="2" id="KW-1185">Reference proteome</keyword>
<sequence>MIIASSRELVTQALERPEAKRCGIYLLLGEDQGGEVAYVGETEELATRIRTHLARKAWWSDVALITTKSEDLNKAHIKYLESRIHEMIKAAGRVRLDNVAPR</sequence>
<dbReference type="EMBL" id="VDFU01000012">
    <property type="protein sequence ID" value="TNC49307.1"/>
    <property type="molecule type" value="Genomic_DNA"/>
</dbReference>
<comment type="caution">
    <text evidence="1">The sequence shown here is derived from an EMBL/GenBank/DDBJ whole genome shotgun (WGS) entry which is preliminary data.</text>
</comment>